<feature type="compositionally biased region" description="Acidic residues" evidence="7">
    <location>
        <begin position="51"/>
        <end position="62"/>
    </location>
</feature>
<dbReference type="Gene3D" id="3.30.420.140">
    <property type="entry name" value="YqgF/RNase H-like domain"/>
    <property type="match status" value="1"/>
</dbReference>
<evidence type="ECO:0000256" key="3">
    <source>
        <dbReference type="ARBA" id="ARBA00023163"/>
    </source>
</evidence>
<keyword evidence="6" id="KW-0175">Coiled coil</keyword>
<dbReference type="InterPro" id="IPR010994">
    <property type="entry name" value="RuvA_2-like"/>
</dbReference>
<evidence type="ECO:0000256" key="7">
    <source>
        <dbReference type="SAM" id="MobiDB-lite"/>
    </source>
</evidence>
<dbReference type="SUPFAM" id="SSF55550">
    <property type="entry name" value="SH2 domain"/>
    <property type="match status" value="1"/>
</dbReference>
<protein>
    <recommendedName>
        <fullName evidence="5">Suppressor of Ty 6 homolog</fullName>
    </recommendedName>
</protein>
<dbReference type="InterPro" id="IPR035019">
    <property type="entry name" value="Spt6_SH2_N"/>
</dbReference>
<dbReference type="PANTHER" id="PTHR10145:SF6">
    <property type="entry name" value="TRANSCRIPTION ELONGATION FACTOR SPT6"/>
    <property type="match status" value="1"/>
</dbReference>
<dbReference type="Gene3D" id="1.10.3500.10">
    <property type="entry name" value="Tex N-terminal region-like"/>
    <property type="match status" value="1"/>
</dbReference>
<dbReference type="CDD" id="cd09928">
    <property type="entry name" value="SH2_Cterm_SPT6_like"/>
    <property type="match status" value="1"/>
</dbReference>
<dbReference type="Gene3D" id="1.10.10.2740">
    <property type="entry name" value="Spt6, Death-like domain"/>
    <property type="match status" value="1"/>
</dbReference>
<dbReference type="Pfam" id="PF14639">
    <property type="entry name" value="YqgF"/>
    <property type="match status" value="1"/>
</dbReference>
<comment type="function">
    <text evidence="5">Histone H3-H4 chaperone that plays a role in maintenance of chromatin structure during RNA polymerase II transcription elongation.</text>
</comment>
<dbReference type="SUPFAM" id="SSF47781">
    <property type="entry name" value="RuvA domain 2-like"/>
    <property type="match status" value="2"/>
</dbReference>
<organism evidence="9 10">
    <name type="scientific">Mesorhabditis belari</name>
    <dbReference type="NCBI Taxonomy" id="2138241"/>
    <lineage>
        <taxon>Eukaryota</taxon>
        <taxon>Metazoa</taxon>
        <taxon>Ecdysozoa</taxon>
        <taxon>Nematoda</taxon>
        <taxon>Chromadorea</taxon>
        <taxon>Rhabditida</taxon>
        <taxon>Rhabditina</taxon>
        <taxon>Rhabditomorpha</taxon>
        <taxon>Rhabditoidea</taxon>
        <taxon>Rhabditidae</taxon>
        <taxon>Mesorhabditinae</taxon>
        <taxon>Mesorhabditis</taxon>
    </lineage>
</organism>
<dbReference type="WBParaSite" id="MBELARI_LOCUS21200">
    <property type="protein sequence ID" value="MBELARI_LOCUS21200"/>
    <property type="gene ID" value="MBELARI_LOCUS21200"/>
</dbReference>
<dbReference type="Pfam" id="PF14641">
    <property type="entry name" value="HTH_44"/>
    <property type="match status" value="1"/>
</dbReference>
<feature type="compositionally biased region" description="Acidic residues" evidence="7">
    <location>
        <begin position="78"/>
        <end position="89"/>
    </location>
</feature>
<evidence type="ECO:0000256" key="2">
    <source>
        <dbReference type="ARBA" id="ARBA00009253"/>
    </source>
</evidence>
<dbReference type="PIRSF" id="PIRSF036947">
    <property type="entry name" value="Spt6"/>
    <property type="match status" value="1"/>
</dbReference>
<feature type="domain" description="S1 motif" evidence="8">
    <location>
        <begin position="1222"/>
        <end position="1279"/>
    </location>
</feature>
<keyword evidence="9" id="KW-1185">Reference proteome</keyword>
<dbReference type="Proteomes" id="UP000887575">
    <property type="component" value="Unassembled WGS sequence"/>
</dbReference>
<dbReference type="InterPro" id="IPR032706">
    <property type="entry name" value="Spt6_HHH"/>
</dbReference>
<dbReference type="InterPro" id="IPR028088">
    <property type="entry name" value="Spt6_HTH_DNA-bd_dom"/>
</dbReference>
<dbReference type="InterPro" id="IPR028231">
    <property type="entry name" value="Spt6_YqgF"/>
</dbReference>
<feature type="compositionally biased region" description="Basic and acidic residues" evidence="7">
    <location>
        <begin position="162"/>
        <end position="172"/>
    </location>
</feature>
<dbReference type="InterPro" id="IPR036860">
    <property type="entry name" value="SH2_dom_sf"/>
</dbReference>
<dbReference type="Gene3D" id="1.10.150.850">
    <property type="entry name" value="Spt6, helix-hairpin-helix domain"/>
    <property type="match status" value="1"/>
</dbReference>
<dbReference type="PROSITE" id="PS50126">
    <property type="entry name" value="S1"/>
    <property type="match status" value="1"/>
</dbReference>
<dbReference type="GO" id="GO:0031491">
    <property type="term" value="F:nucleosome binding"/>
    <property type="evidence" value="ECO:0007669"/>
    <property type="project" value="TreeGrafter"/>
</dbReference>
<dbReference type="GO" id="GO:0008023">
    <property type="term" value="C:transcription elongation factor complex"/>
    <property type="evidence" value="ECO:0007669"/>
    <property type="project" value="TreeGrafter"/>
</dbReference>
<dbReference type="SUPFAM" id="SSF158832">
    <property type="entry name" value="Tex N-terminal region-like"/>
    <property type="match status" value="1"/>
</dbReference>
<dbReference type="InterPro" id="IPR042066">
    <property type="entry name" value="Spt6_death-like"/>
</dbReference>
<dbReference type="InterPro" id="IPR055179">
    <property type="entry name" value="Tex-like_central_region"/>
</dbReference>
<dbReference type="SUPFAM" id="SSF53098">
    <property type="entry name" value="Ribonuclease H-like"/>
    <property type="match status" value="1"/>
</dbReference>
<feature type="compositionally biased region" description="Basic residues" evidence="7">
    <location>
        <begin position="30"/>
        <end position="46"/>
    </location>
</feature>
<dbReference type="InterPro" id="IPR035018">
    <property type="entry name" value="Spt6_SH2_C"/>
</dbReference>
<dbReference type="InterPro" id="IPR023319">
    <property type="entry name" value="Tex-like_HTH_dom_sf"/>
</dbReference>
<dbReference type="Pfam" id="PF22706">
    <property type="entry name" value="Tex_central_region"/>
    <property type="match status" value="1"/>
</dbReference>
<feature type="coiled-coil region" evidence="6">
    <location>
        <begin position="418"/>
        <end position="445"/>
    </location>
</feature>
<keyword evidence="4 5" id="KW-0539">Nucleus</keyword>
<dbReference type="FunFam" id="1.10.150.850:FF:000001">
    <property type="entry name" value="Transcription elongation factor spt6"/>
    <property type="match status" value="1"/>
</dbReference>
<dbReference type="Pfam" id="PF14635">
    <property type="entry name" value="HHH_7"/>
    <property type="match status" value="1"/>
</dbReference>
<dbReference type="Pfam" id="PF14632">
    <property type="entry name" value="SPT6_acidic"/>
    <property type="match status" value="1"/>
</dbReference>
<dbReference type="FunFam" id="1.10.10.2740:FF:000002">
    <property type="entry name" value="Transcription elongation factor Spt6"/>
    <property type="match status" value="1"/>
</dbReference>
<dbReference type="CDD" id="cd09918">
    <property type="entry name" value="SH2_Nterm_SPT6_like"/>
    <property type="match status" value="1"/>
</dbReference>
<comment type="subunit">
    <text evidence="5">Interacts with glp-1 and lin-12.</text>
</comment>
<dbReference type="InterPro" id="IPR017072">
    <property type="entry name" value="TF_Spt6"/>
</dbReference>
<name>A0AAF3J7L8_9BILA</name>
<feature type="compositionally biased region" description="Acidic residues" evidence="7">
    <location>
        <begin position="99"/>
        <end position="109"/>
    </location>
</feature>
<dbReference type="GO" id="GO:0042393">
    <property type="term" value="F:histone binding"/>
    <property type="evidence" value="ECO:0007669"/>
    <property type="project" value="TreeGrafter"/>
</dbReference>
<sequence length="1527" mass="176511">MSDFIDQQAEESELSGDESDPVSEVEEPKSKKRKLGKKGKAKKNRVRISSDEEDEDEDDAEEEARAAEEFKGFIINEGSDEEEEGEEEDRSEKSKSGSEEELDDDDLALLDENLGPRKKRVVRPEDSDEDEDDRTRIQRKLFSHEDDDAASLPEARGPSARGEYDDDRRDYSGSEEEYDNFIVQDGRTSRRKVRRNLGIDTAACDEARDVFGVDDFNIDEFYNDDGEVEDVLDEEEEILDEEDREDSIIRSRALRKKLKKEENMMETFEPSELDRCFLSANDKKIVLEDRPERFNTRRTPVTEADDIELEAEARWIYTHAFDPYESAYKPVSSQDAIEISGIKDLRENEDLDPMQKEQDIRALGQRAKAAVLEVLKMIRLNSFEVPFIVFYRKECLEKCLTLDEVWRVYNWDEKWCNLKQRKQKLSDLMRRIQKYQTESELVTKRPLTDSDFFDVDGVETLEQLNDISAQFHMYHGNELNKLADWERLRQLELQQQEQKQQETFVSKFKKSSRTDQYTICLENGIGEVASKFGLTPRQFAENLEFGSSRHECTQVNSLPTTVAADYITSVFSSPDKVISGAIYMLAREFSRQPKVREVLRTKYRRFATMSCRPTKLGRQKIDEAHPLYKSRYLVNKPVSTISGDQFLSFDIGVRQELISIEFSSEANLLEDILREHPFQVDLYDSVTEEWNLLRKEVVRKAVSEFLVPEINKELHELLKEEAKASVLQSIRNFIYERILVGPYQKNQGAADHDKADDEDEDDDEENRLRVCSLCYVADRFEVSFGAIVNQDGAVLDYVRLPHFTKPSGPADGKNDKGSETARLKKDTMDRLGAFIAKRRPHVIVICGEDMDAKRFQNETSRLVSELLNTGKISSAPEVMIVENELAKVYSQSKMAASEFPEYPILLRQCVSLARYVADPLVEVAHLWNEDEDLFCLQMHSLQGELDKEEIKNAVALEFINRVNEVGVDPNRCLSFPHHQNLIQFICGLGPRKAYQLIKVLRWNNSILEARSKLVIICQMGPKVFMNCAGFMKINTSKVSEHTDKYVEILDGSRIHPETYEWARKMAVDALEFDDSGDPTAALEEILVTPEKLRDLDLDAFAEELHRQGFGNKSETLYDIRRELSKRYEDWRPPFGPPSDMQLFKMLTKESKNTLYIGKLVEAKVIRLSFKPVHQEQQSQREPIRLEDSNQWVCPWCCSIIFDSIAELYEHLDDGLCPGETTGIKVKLDNGLIGFISNKNIATDSKSFKNPLERVAIGRTIACRILQVEPLRFSCTLTCRSIDLRSEELIQFDEYFDFGLKTSDEKDDEKGKDRQAQQPQFVRRICSHPAFRNVSYREAEHELAAAEQGEAIIRPSTRSPFNLTLTWKVGENVYAHVDILEKDKTRPNEIGKTLQIGAETFEDLDEILARYVQPMVLYANEICSHKYFIPQVVHEDRSLVDAKLYEEKRLQPNRIPYVLTTSGDIPGKFLLSYLISAKPKHEYMTVTHEGIRFRSQFFMSMESLLAWFKKHFRDPPPSKLPTQQYQYR</sequence>
<evidence type="ECO:0000256" key="4">
    <source>
        <dbReference type="ARBA" id="ARBA00023242"/>
    </source>
</evidence>
<dbReference type="InterPro" id="IPR028083">
    <property type="entry name" value="Spt6_acidic_N_dom"/>
</dbReference>
<feature type="compositionally biased region" description="Acidic residues" evidence="7">
    <location>
        <begin position="8"/>
        <end position="25"/>
    </location>
</feature>
<dbReference type="InterPro" id="IPR023323">
    <property type="entry name" value="Tex-like_dom_sf"/>
</dbReference>
<evidence type="ECO:0000256" key="1">
    <source>
        <dbReference type="ARBA" id="ARBA00004123"/>
    </source>
</evidence>
<dbReference type="Pfam" id="PF14633">
    <property type="entry name" value="SH2_2"/>
    <property type="match status" value="1"/>
</dbReference>
<proteinExistence type="inferred from homology"/>
<keyword evidence="3 5" id="KW-0804">Transcription</keyword>
<comment type="subcellular location">
    <subcellularLocation>
        <location evidence="1 5">Nucleus</location>
    </subcellularLocation>
</comment>
<dbReference type="Pfam" id="PF17674">
    <property type="entry name" value="HHH_9"/>
    <property type="match status" value="1"/>
</dbReference>
<dbReference type="InterPro" id="IPR035420">
    <property type="entry name" value="Spt6_SH2"/>
</dbReference>
<accession>A0AAF3J7L8</accession>
<comment type="similarity">
    <text evidence="2 5">Belongs to the SPT6 family.</text>
</comment>
<dbReference type="GO" id="GO:0003677">
    <property type="term" value="F:DNA binding"/>
    <property type="evidence" value="ECO:0007669"/>
    <property type="project" value="InterPro"/>
</dbReference>
<dbReference type="InterPro" id="IPR012337">
    <property type="entry name" value="RNaseH-like_sf"/>
</dbReference>
<dbReference type="GO" id="GO:0140673">
    <property type="term" value="P:transcription elongation-coupled chromatin remodeling"/>
    <property type="evidence" value="ECO:0007669"/>
    <property type="project" value="InterPro"/>
</dbReference>
<evidence type="ECO:0000256" key="6">
    <source>
        <dbReference type="SAM" id="Coils"/>
    </source>
</evidence>
<evidence type="ECO:0000313" key="9">
    <source>
        <dbReference type="Proteomes" id="UP000887575"/>
    </source>
</evidence>
<evidence type="ECO:0000313" key="10">
    <source>
        <dbReference type="WBParaSite" id="MBELARI_LOCUS21200"/>
    </source>
</evidence>
<dbReference type="Gene3D" id="1.10.10.650">
    <property type="entry name" value="RuvA domain 2-like"/>
    <property type="match status" value="1"/>
</dbReference>
<dbReference type="InterPro" id="IPR012340">
    <property type="entry name" value="NA-bd_OB-fold"/>
</dbReference>
<dbReference type="Gene3D" id="2.40.50.140">
    <property type="entry name" value="Nucleic acid-binding proteins"/>
    <property type="match status" value="1"/>
</dbReference>
<dbReference type="PANTHER" id="PTHR10145">
    <property type="entry name" value="TRANSCRIPTION ELONGATION FACTOR SPT6"/>
    <property type="match status" value="1"/>
</dbReference>
<dbReference type="GO" id="GO:0034728">
    <property type="term" value="P:nucleosome organization"/>
    <property type="evidence" value="ECO:0007669"/>
    <property type="project" value="TreeGrafter"/>
</dbReference>
<evidence type="ECO:0000259" key="8">
    <source>
        <dbReference type="PROSITE" id="PS50126"/>
    </source>
</evidence>
<feature type="region of interest" description="Disordered" evidence="7">
    <location>
        <begin position="1"/>
        <end position="177"/>
    </location>
</feature>
<dbReference type="InterPro" id="IPR041692">
    <property type="entry name" value="HHH_9"/>
</dbReference>
<evidence type="ECO:0000256" key="5">
    <source>
        <dbReference type="PIRNR" id="PIRNR036947"/>
    </source>
</evidence>
<dbReference type="InterPro" id="IPR037027">
    <property type="entry name" value="YqgF/RNaseH-like_dom_sf"/>
</dbReference>
<dbReference type="Gene3D" id="3.30.505.10">
    <property type="entry name" value="SH2 domain"/>
    <property type="match status" value="2"/>
</dbReference>
<dbReference type="InterPro" id="IPR003029">
    <property type="entry name" value="S1_domain"/>
</dbReference>
<reference evidence="10" key="1">
    <citation type="submission" date="2024-02" db="UniProtKB">
        <authorList>
            <consortium name="WormBaseParasite"/>
        </authorList>
    </citation>
    <scope>IDENTIFICATION</scope>
</reference>